<comment type="similarity">
    <text evidence="2">Belongs to the outer membrane factor (OMF) (TC 1.B.17) family.</text>
</comment>
<dbReference type="PANTHER" id="PTHR30026:SF20">
    <property type="entry name" value="OUTER MEMBRANE PROTEIN TOLC"/>
    <property type="match status" value="1"/>
</dbReference>
<accession>A0A1C3YP46</accession>
<feature type="signal peptide" evidence="8">
    <location>
        <begin position="1"/>
        <end position="20"/>
    </location>
</feature>
<keyword evidence="3" id="KW-0813">Transport</keyword>
<evidence type="ECO:0000256" key="1">
    <source>
        <dbReference type="ARBA" id="ARBA00004442"/>
    </source>
</evidence>
<dbReference type="SUPFAM" id="SSF56954">
    <property type="entry name" value="Outer membrane efflux proteins (OEP)"/>
    <property type="match status" value="1"/>
</dbReference>
<organism evidence="9 10">
    <name type="scientific">Chitinophaga costaii</name>
    <dbReference type="NCBI Taxonomy" id="1335309"/>
    <lineage>
        <taxon>Bacteria</taxon>
        <taxon>Pseudomonadati</taxon>
        <taxon>Bacteroidota</taxon>
        <taxon>Chitinophagia</taxon>
        <taxon>Chitinophagales</taxon>
        <taxon>Chitinophagaceae</taxon>
        <taxon>Chitinophaga</taxon>
    </lineage>
</organism>
<evidence type="ECO:0000256" key="5">
    <source>
        <dbReference type="ARBA" id="ARBA00022692"/>
    </source>
</evidence>
<evidence type="ECO:0000313" key="10">
    <source>
        <dbReference type="Proteomes" id="UP000242818"/>
    </source>
</evidence>
<evidence type="ECO:0000256" key="3">
    <source>
        <dbReference type="ARBA" id="ARBA00022448"/>
    </source>
</evidence>
<keyword evidence="6" id="KW-0472">Membrane</keyword>
<evidence type="ECO:0000256" key="6">
    <source>
        <dbReference type="ARBA" id="ARBA00023136"/>
    </source>
</evidence>
<reference evidence="9 10" key="1">
    <citation type="submission" date="2016-08" db="EMBL/GenBank/DDBJ databases">
        <authorList>
            <person name="Seilhamer J.J."/>
        </authorList>
    </citation>
    <scope>NUCLEOTIDE SEQUENCE [LARGE SCALE GENOMIC DNA]</scope>
    <source>
        <strain evidence="9 10">A37T2</strain>
    </source>
</reference>
<keyword evidence="10" id="KW-1185">Reference proteome</keyword>
<evidence type="ECO:0000256" key="4">
    <source>
        <dbReference type="ARBA" id="ARBA00022452"/>
    </source>
</evidence>
<evidence type="ECO:0000256" key="8">
    <source>
        <dbReference type="SAM" id="SignalP"/>
    </source>
</evidence>
<evidence type="ECO:0000256" key="2">
    <source>
        <dbReference type="ARBA" id="ARBA00007613"/>
    </source>
</evidence>
<keyword evidence="7" id="KW-0998">Cell outer membrane</keyword>
<keyword evidence="8" id="KW-0732">Signal</keyword>
<dbReference type="GO" id="GO:0015288">
    <property type="term" value="F:porin activity"/>
    <property type="evidence" value="ECO:0007669"/>
    <property type="project" value="TreeGrafter"/>
</dbReference>
<name>A0A1C3YP46_9BACT</name>
<dbReference type="EMBL" id="FMAR01000001">
    <property type="protein sequence ID" value="SCB71831.1"/>
    <property type="molecule type" value="Genomic_DNA"/>
</dbReference>
<dbReference type="InterPro" id="IPR051906">
    <property type="entry name" value="TolC-like"/>
</dbReference>
<protein>
    <submittedName>
        <fullName evidence="9">Outer membrane protein TolC</fullName>
    </submittedName>
</protein>
<dbReference type="RefSeq" id="WP_089707759.1">
    <property type="nucleotide sequence ID" value="NZ_FMAR01000001.1"/>
</dbReference>
<keyword evidence="4" id="KW-1134">Transmembrane beta strand</keyword>
<evidence type="ECO:0000256" key="7">
    <source>
        <dbReference type="ARBA" id="ARBA00023237"/>
    </source>
</evidence>
<dbReference type="AlphaFoldDB" id="A0A1C3YP46"/>
<dbReference type="GO" id="GO:0015562">
    <property type="term" value="F:efflux transmembrane transporter activity"/>
    <property type="evidence" value="ECO:0007669"/>
    <property type="project" value="InterPro"/>
</dbReference>
<dbReference type="Pfam" id="PF02321">
    <property type="entry name" value="OEP"/>
    <property type="match status" value="1"/>
</dbReference>
<proteinExistence type="inferred from homology"/>
<comment type="subcellular location">
    <subcellularLocation>
        <location evidence="1">Cell outer membrane</location>
    </subcellularLocation>
</comment>
<dbReference type="Proteomes" id="UP000242818">
    <property type="component" value="Unassembled WGS sequence"/>
</dbReference>
<gene>
    <name evidence="9" type="ORF">GA0116948_10116</name>
</gene>
<keyword evidence="5" id="KW-0812">Transmembrane</keyword>
<dbReference type="Gene3D" id="1.20.1600.10">
    <property type="entry name" value="Outer membrane efflux proteins (OEP)"/>
    <property type="match status" value="1"/>
</dbReference>
<dbReference type="OrthoDB" id="940457at2"/>
<dbReference type="InterPro" id="IPR003423">
    <property type="entry name" value="OMP_efflux"/>
</dbReference>
<evidence type="ECO:0000313" key="9">
    <source>
        <dbReference type="EMBL" id="SCB71831.1"/>
    </source>
</evidence>
<feature type="chain" id="PRO_5008687691" evidence="8">
    <location>
        <begin position="21"/>
        <end position="492"/>
    </location>
</feature>
<dbReference type="PANTHER" id="PTHR30026">
    <property type="entry name" value="OUTER MEMBRANE PROTEIN TOLC"/>
    <property type="match status" value="1"/>
</dbReference>
<dbReference type="GO" id="GO:0009279">
    <property type="term" value="C:cell outer membrane"/>
    <property type="evidence" value="ECO:0007669"/>
    <property type="project" value="UniProtKB-SubCell"/>
</dbReference>
<dbReference type="STRING" id="1335309.GA0116948_10116"/>
<dbReference type="GO" id="GO:1990281">
    <property type="term" value="C:efflux pump complex"/>
    <property type="evidence" value="ECO:0007669"/>
    <property type="project" value="TreeGrafter"/>
</dbReference>
<sequence length="492" mass="55790">MLIRTIYFCGCLLISQFLRAQSTDTLTLTLQQVVSMAKDKSIAARQAVTTQKTKYWQYRTYLSNYQPQLALNGTLPGYNKTFTQVQQPDGTILFQSVHNNNSTLDLSFSQTISATGATVFGTTQLQRYDDFDRKTTLYNSTPLGIGYSQPLWQFNALKWDKKIEPLKYRESKQEFIESMEQIAITANGYFFDLLLAQVNLQIAETNLTNTLKILDIAHEKFSLGKISKNEILQLQLELLKSKKAVGIARRDMEIATLNLSSYTGLQGQEKISLLLPTNIVQMQAPPDKVLSEAYANRSDAIAFVRRMAEARRDIAKARGDNGLNAALTAQLGYSKSAATIPTVYQHPQDQQEVQLTFSIPILDWGRSKSRTKTAEANLEFTAYAVEQAKQTFTQQIVTQVTLFDMMKDQLVLTAGADSIASEKYQIAKDRYVLGNLSITDLSIAFQEKDQAKRDYIAALRDFWGAYYQLRYLSLYDFEKNEKITYRQTTVLN</sequence>